<name>I3Y0E8_SULBS</name>
<feature type="domain" description="Rhodanese" evidence="1">
    <location>
        <begin position="52"/>
        <end position="139"/>
    </location>
</feature>
<organism evidence="2 3">
    <name type="scientific">Sulfurospirillum barnesii (strain ATCC 700032 / DSM 10660 / SES-3)</name>
    <dbReference type="NCBI Taxonomy" id="760154"/>
    <lineage>
        <taxon>Bacteria</taxon>
        <taxon>Pseudomonadati</taxon>
        <taxon>Campylobacterota</taxon>
        <taxon>Epsilonproteobacteria</taxon>
        <taxon>Campylobacterales</taxon>
        <taxon>Sulfurospirillaceae</taxon>
        <taxon>Sulfurospirillum</taxon>
    </lineage>
</organism>
<reference evidence="2 3" key="1">
    <citation type="submission" date="2012-06" db="EMBL/GenBank/DDBJ databases">
        <title>Complete sequence of Sulfurospirillum barnesii SES-3.</title>
        <authorList>
            <consortium name="US DOE Joint Genome Institute"/>
            <person name="Lucas S."/>
            <person name="Han J."/>
            <person name="Lapidus A."/>
            <person name="Cheng J.-F."/>
            <person name="Goodwin L."/>
            <person name="Pitluck S."/>
            <person name="Peters L."/>
            <person name="Ovchinnikova G."/>
            <person name="Lu M."/>
            <person name="Detter J.C."/>
            <person name="Han C."/>
            <person name="Tapia R."/>
            <person name="Land M."/>
            <person name="Hauser L."/>
            <person name="Kyrpides N."/>
            <person name="Ivanova N."/>
            <person name="Pagani I."/>
            <person name="Stolz J."/>
            <person name="Arkin A."/>
            <person name="Dehal P."/>
            <person name="Oremland R."/>
            <person name="Saltikov C."/>
            <person name="Basu P."/>
            <person name="Hollibaugh J."/>
            <person name="Newman D."/>
            <person name="Stolyar S."/>
            <person name="Hazen T."/>
            <person name="Woyke T."/>
        </authorList>
    </citation>
    <scope>NUCLEOTIDE SEQUENCE [LARGE SCALE GENOMIC DNA]</scope>
    <source>
        <strain evidence="3">ATCC 700032 / DSM 10660 / SES-3</strain>
    </source>
</reference>
<dbReference type="Proteomes" id="UP000006176">
    <property type="component" value="Chromosome"/>
</dbReference>
<accession>I3Y0E8</accession>
<dbReference type="OrthoDB" id="9807812at2"/>
<protein>
    <submittedName>
        <fullName evidence="2">Rhodanese-related sulfurtransferase</fullName>
    </submittedName>
</protein>
<dbReference type="InterPro" id="IPR036873">
    <property type="entry name" value="Rhodanese-like_dom_sf"/>
</dbReference>
<evidence type="ECO:0000259" key="1">
    <source>
        <dbReference type="PROSITE" id="PS50206"/>
    </source>
</evidence>
<evidence type="ECO:0000313" key="2">
    <source>
        <dbReference type="EMBL" id="AFL69672.1"/>
    </source>
</evidence>
<dbReference type="InterPro" id="IPR050229">
    <property type="entry name" value="GlpE_sulfurtransferase"/>
</dbReference>
<dbReference type="Pfam" id="PF00581">
    <property type="entry name" value="Rhodanese"/>
    <property type="match status" value="1"/>
</dbReference>
<dbReference type="STRING" id="760154.Sulba_2405"/>
<sequence>MRKIIGVFLVLVGLLQAQTPKEVSFDAYLQGFGYEERSAMKIRTPDMLALVEEGKAVLVDIRFKEEYAAWHIAGSLNIPLNELPKRYQELPKDKLIVTACPHNDRSNMARLYLTLKGYKAVYLNDGLLKTADFLRGENAKEYMDELKTLKEKK</sequence>
<dbReference type="CDD" id="cd00158">
    <property type="entry name" value="RHOD"/>
    <property type="match status" value="1"/>
</dbReference>
<evidence type="ECO:0000313" key="3">
    <source>
        <dbReference type="Proteomes" id="UP000006176"/>
    </source>
</evidence>
<dbReference type="InterPro" id="IPR001763">
    <property type="entry name" value="Rhodanese-like_dom"/>
</dbReference>
<dbReference type="RefSeq" id="WP_014770535.1">
    <property type="nucleotide sequence ID" value="NC_018002.1"/>
</dbReference>
<dbReference type="PANTHER" id="PTHR43031">
    <property type="entry name" value="FAD-DEPENDENT OXIDOREDUCTASE"/>
    <property type="match status" value="1"/>
</dbReference>
<dbReference type="HOGENOM" id="CLU_089574_11_0_7"/>
<dbReference type="PATRIC" id="fig|760154.4.peg.2402"/>
<dbReference type="Gene3D" id="3.40.250.10">
    <property type="entry name" value="Rhodanese-like domain"/>
    <property type="match status" value="1"/>
</dbReference>
<dbReference type="SMART" id="SM00450">
    <property type="entry name" value="RHOD"/>
    <property type="match status" value="1"/>
</dbReference>
<keyword evidence="3" id="KW-1185">Reference proteome</keyword>
<dbReference type="SUPFAM" id="SSF52821">
    <property type="entry name" value="Rhodanese/Cell cycle control phosphatase"/>
    <property type="match status" value="1"/>
</dbReference>
<dbReference type="PROSITE" id="PS50206">
    <property type="entry name" value="RHODANESE_3"/>
    <property type="match status" value="1"/>
</dbReference>
<dbReference type="GO" id="GO:0016740">
    <property type="term" value="F:transferase activity"/>
    <property type="evidence" value="ECO:0007669"/>
    <property type="project" value="UniProtKB-KW"/>
</dbReference>
<dbReference type="PANTHER" id="PTHR43031:SF16">
    <property type="entry name" value="OXIDOREDUCTASE"/>
    <property type="match status" value="1"/>
</dbReference>
<dbReference type="AlphaFoldDB" id="I3Y0E8"/>
<gene>
    <name evidence="2" type="ordered locus">Sulba_2405</name>
</gene>
<dbReference type="eggNOG" id="COG0607">
    <property type="taxonomic scope" value="Bacteria"/>
</dbReference>
<dbReference type="EMBL" id="CP003333">
    <property type="protein sequence ID" value="AFL69672.1"/>
    <property type="molecule type" value="Genomic_DNA"/>
</dbReference>
<dbReference type="KEGG" id="sba:Sulba_2405"/>
<proteinExistence type="predicted"/>
<keyword evidence="2" id="KW-0808">Transferase</keyword>